<dbReference type="OrthoDB" id="5191307at2"/>
<evidence type="ECO:0000256" key="1">
    <source>
        <dbReference type="SAM" id="MobiDB-lite"/>
    </source>
</evidence>
<dbReference type="EMBL" id="JYJG01000291">
    <property type="protein sequence ID" value="KJK43430.1"/>
    <property type="molecule type" value="Genomic_DNA"/>
</dbReference>
<dbReference type="RefSeq" id="WP_045315675.1">
    <property type="nucleotide sequence ID" value="NZ_JYJG01000291.1"/>
</dbReference>
<dbReference type="Proteomes" id="UP000033393">
    <property type="component" value="Unassembled WGS sequence"/>
</dbReference>
<sequence>MPAHANWSTSTGKPSEAAWPEQESAANAAATPVLVVSSPAPASTAKPKAQASPRPAPMSFAAPPPANQPIDPGKPDAAPEKPNKRINLTQVICWQVAVALVLASVRQPWPILVTAAVVAVVLAASTVRVRGRWPAEIVVCWATYLGRPRRHDLPQHGTSQALLELLLPGSSVVSVPTAQGPVMAISHPHGMTAVVRVELDRGPVNPADFLPPDGLFSVQAVLHTGVRAAPPPRGWLAVQALRSADMPGDEELTIELRNAVRRVLRLLKRAAVPAEPLPVDQALRMFTALAHVTSGRTEIREDWGFWRTGVVSQACFRLRDWDNRLLVGLLTRAAGVAVTVTVTVSTNDSTEAVLRLAASTESAITAVLPGLTEFAARCGTRLVRLDGTHVSGVAASLPIGGTSR</sequence>
<protein>
    <recommendedName>
        <fullName evidence="4">Type VII secretion protein EccE</fullName>
    </recommendedName>
</protein>
<comment type="caution">
    <text evidence="2">The sequence shown here is derived from an EMBL/GenBank/DDBJ whole genome shotgun (WGS) entry which is preliminary data.</text>
</comment>
<accession>A0A0F0GJC2</accession>
<name>A0A0F0GJC2_LENAE</name>
<organism evidence="2 3">
    <name type="scientific">Lentzea aerocolonigenes</name>
    <name type="common">Lechevalieria aerocolonigenes</name>
    <name type="synonym">Saccharothrix aerocolonigenes</name>
    <dbReference type="NCBI Taxonomy" id="68170"/>
    <lineage>
        <taxon>Bacteria</taxon>
        <taxon>Bacillati</taxon>
        <taxon>Actinomycetota</taxon>
        <taxon>Actinomycetes</taxon>
        <taxon>Pseudonocardiales</taxon>
        <taxon>Pseudonocardiaceae</taxon>
        <taxon>Lentzea</taxon>
    </lineage>
</organism>
<feature type="region of interest" description="Disordered" evidence="1">
    <location>
        <begin position="1"/>
        <end position="82"/>
    </location>
</feature>
<feature type="compositionally biased region" description="Low complexity" evidence="1">
    <location>
        <begin position="28"/>
        <end position="61"/>
    </location>
</feature>
<feature type="compositionally biased region" description="Polar residues" evidence="1">
    <location>
        <begin position="1"/>
        <end position="13"/>
    </location>
</feature>
<evidence type="ECO:0008006" key="4">
    <source>
        <dbReference type="Google" id="ProtNLM"/>
    </source>
</evidence>
<evidence type="ECO:0000313" key="3">
    <source>
        <dbReference type="Proteomes" id="UP000033393"/>
    </source>
</evidence>
<dbReference type="PATRIC" id="fig|68170.10.peg.8627"/>
<reference evidence="2 3" key="1">
    <citation type="submission" date="2015-02" db="EMBL/GenBank/DDBJ databases">
        <authorList>
            <person name="Ju K.-S."/>
            <person name="Doroghazi J.R."/>
            <person name="Metcalf W."/>
        </authorList>
    </citation>
    <scope>NUCLEOTIDE SEQUENCE [LARGE SCALE GENOMIC DNA]</scope>
    <source>
        <strain evidence="2 3">NRRL B-16140</strain>
    </source>
</reference>
<proteinExistence type="predicted"/>
<feature type="compositionally biased region" description="Basic and acidic residues" evidence="1">
    <location>
        <begin position="73"/>
        <end position="82"/>
    </location>
</feature>
<gene>
    <name evidence="2" type="ORF">UK23_33210</name>
</gene>
<evidence type="ECO:0000313" key="2">
    <source>
        <dbReference type="EMBL" id="KJK43430.1"/>
    </source>
</evidence>
<keyword evidence="3" id="KW-1185">Reference proteome</keyword>
<dbReference type="AlphaFoldDB" id="A0A0F0GJC2"/>